<sequence length="158" mass="17567">MDPERIDQDMAAHSACDFGGDKAEKLALARYRQAVWQGRVLNSQFTDEELRSQGRCPLTPEEVGLLLADLGFDNSTRLYLASHKVKQVTKEKPIVLAIEDKEKDVKEEERPPSPPPEAVKEEKPVAEAPPNLLGGGLDKLTLDSLYDDAMRRNNQPAS</sequence>
<evidence type="ECO:0000256" key="1">
    <source>
        <dbReference type="ARBA" id="ARBA00007737"/>
    </source>
</evidence>
<dbReference type="Pfam" id="PF10250">
    <property type="entry name" value="O-FucT"/>
    <property type="match status" value="1"/>
</dbReference>
<evidence type="ECO:0000256" key="3">
    <source>
        <dbReference type="ARBA" id="ARBA00022679"/>
    </source>
</evidence>
<dbReference type="InterPro" id="IPR052272">
    <property type="entry name" value="GT106_glycosyltransferase"/>
</dbReference>
<name>A0AAW1HXY8_SAPOF</name>
<proteinExistence type="inferred from homology"/>
<comment type="caution">
    <text evidence="8">The sequence shown here is derived from an EMBL/GenBank/DDBJ whole genome shotgun (WGS) entry which is preliminary data.</text>
</comment>
<evidence type="ECO:0000313" key="9">
    <source>
        <dbReference type="Proteomes" id="UP001443914"/>
    </source>
</evidence>
<evidence type="ECO:0000256" key="2">
    <source>
        <dbReference type="ARBA" id="ARBA00022676"/>
    </source>
</evidence>
<protein>
    <recommendedName>
        <fullName evidence="6">O-fucosyltransferase family protein</fullName>
    </recommendedName>
</protein>
<feature type="compositionally biased region" description="Basic and acidic residues" evidence="7">
    <location>
        <begin position="99"/>
        <end position="111"/>
    </location>
</feature>
<keyword evidence="2" id="KW-0328">Glycosyltransferase</keyword>
<keyword evidence="9" id="KW-1185">Reference proteome</keyword>
<gene>
    <name evidence="8" type="ORF">RND81_10G028500</name>
</gene>
<accession>A0AAW1HXY8</accession>
<keyword evidence="5" id="KW-0119">Carbohydrate metabolism</keyword>
<evidence type="ECO:0000256" key="5">
    <source>
        <dbReference type="ARBA" id="ARBA00023277"/>
    </source>
</evidence>
<comment type="similarity">
    <text evidence="1">Belongs to the glycosyltransferase GT106 family.</text>
</comment>
<dbReference type="GO" id="GO:0016757">
    <property type="term" value="F:glycosyltransferase activity"/>
    <property type="evidence" value="ECO:0007669"/>
    <property type="project" value="UniProtKB-KW"/>
</dbReference>
<dbReference type="EMBL" id="JBDFQZ010000010">
    <property type="protein sequence ID" value="KAK9681797.1"/>
    <property type="molecule type" value="Genomic_DNA"/>
</dbReference>
<evidence type="ECO:0000256" key="7">
    <source>
        <dbReference type="SAM" id="MobiDB-lite"/>
    </source>
</evidence>
<dbReference type="PANTHER" id="PTHR31933">
    <property type="entry name" value="O-FUCOSYLTRANSFERASE 2-RELATED"/>
    <property type="match status" value="1"/>
</dbReference>
<evidence type="ECO:0000256" key="6">
    <source>
        <dbReference type="ARBA" id="ARBA00030350"/>
    </source>
</evidence>
<evidence type="ECO:0000256" key="4">
    <source>
        <dbReference type="ARBA" id="ARBA00023253"/>
    </source>
</evidence>
<feature type="region of interest" description="Disordered" evidence="7">
    <location>
        <begin position="99"/>
        <end position="139"/>
    </location>
</feature>
<keyword evidence="3" id="KW-0808">Transferase</keyword>
<reference evidence="8" key="1">
    <citation type="submission" date="2024-03" db="EMBL/GenBank/DDBJ databases">
        <title>WGS assembly of Saponaria officinalis var. Norfolk2.</title>
        <authorList>
            <person name="Jenkins J."/>
            <person name="Shu S."/>
            <person name="Grimwood J."/>
            <person name="Barry K."/>
            <person name="Goodstein D."/>
            <person name="Schmutz J."/>
            <person name="Leebens-Mack J."/>
            <person name="Osbourn A."/>
        </authorList>
    </citation>
    <scope>NUCLEOTIDE SEQUENCE [LARGE SCALE GENOMIC DNA]</scope>
    <source>
        <strain evidence="8">JIC</strain>
    </source>
</reference>
<keyword evidence="4" id="KW-0294">Fucose metabolism</keyword>
<organism evidence="8 9">
    <name type="scientific">Saponaria officinalis</name>
    <name type="common">Common soapwort</name>
    <name type="synonym">Lychnis saponaria</name>
    <dbReference type="NCBI Taxonomy" id="3572"/>
    <lineage>
        <taxon>Eukaryota</taxon>
        <taxon>Viridiplantae</taxon>
        <taxon>Streptophyta</taxon>
        <taxon>Embryophyta</taxon>
        <taxon>Tracheophyta</taxon>
        <taxon>Spermatophyta</taxon>
        <taxon>Magnoliopsida</taxon>
        <taxon>eudicotyledons</taxon>
        <taxon>Gunneridae</taxon>
        <taxon>Pentapetalae</taxon>
        <taxon>Caryophyllales</taxon>
        <taxon>Caryophyllaceae</taxon>
        <taxon>Caryophylleae</taxon>
        <taxon>Saponaria</taxon>
    </lineage>
</organism>
<dbReference type="InterPro" id="IPR019378">
    <property type="entry name" value="GDP-Fuc_O-FucTrfase"/>
</dbReference>
<feature type="compositionally biased region" description="Low complexity" evidence="7">
    <location>
        <begin position="126"/>
        <end position="139"/>
    </location>
</feature>
<evidence type="ECO:0000313" key="8">
    <source>
        <dbReference type="EMBL" id="KAK9681797.1"/>
    </source>
</evidence>
<dbReference type="AlphaFoldDB" id="A0AAW1HXY8"/>
<dbReference type="PANTHER" id="PTHR31933:SF5">
    <property type="entry name" value="O-FUCOSYLTRANSFERASE 31"/>
    <property type="match status" value="1"/>
</dbReference>
<dbReference type="Proteomes" id="UP001443914">
    <property type="component" value="Unassembled WGS sequence"/>
</dbReference>
<dbReference type="GO" id="GO:0006004">
    <property type="term" value="P:fucose metabolic process"/>
    <property type="evidence" value="ECO:0007669"/>
    <property type="project" value="UniProtKB-KW"/>
</dbReference>